<sequence>MVIQFKSRLCYSGTFRNHTTINSRVTCHKPRNIGLLNNYVYKTSDILKYNLKNMIPKIMLESSCIDSSAELHGTGPRLKQINTYNIRIIHLVLPFYVFIFFSNTQESCVSLY</sequence>
<dbReference type="AlphaFoldDB" id="A0A0A9DLW4"/>
<reference evidence="2" key="2">
    <citation type="journal article" date="2015" name="Data Brief">
        <title>Shoot transcriptome of the giant reed, Arundo donax.</title>
        <authorList>
            <person name="Barrero R.A."/>
            <person name="Guerrero F.D."/>
            <person name="Moolhuijzen P."/>
            <person name="Goolsby J.A."/>
            <person name="Tidwell J."/>
            <person name="Bellgard S.E."/>
            <person name="Bellgard M.I."/>
        </authorList>
    </citation>
    <scope>NUCLEOTIDE SEQUENCE</scope>
    <source>
        <tissue evidence="2">Shoot tissue taken approximately 20 cm above the soil surface</tissue>
    </source>
</reference>
<name>A0A0A9DLW4_ARUDO</name>
<organism evidence="2">
    <name type="scientific">Arundo donax</name>
    <name type="common">Giant reed</name>
    <name type="synonym">Donax arundinaceus</name>
    <dbReference type="NCBI Taxonomy" id="35708"/>
    <lineage>
        <taxon>Eukaryota</taxon>
        <taxon>Viridiplantae</taxon>
        <taxon>Streptophyta</taxon>
        <taxon>Embryophyta</taxon>
        <taxon>Tracheophyta</taxon>
        <taxon>Spermatophyta</taxon>
        <taxon>Magnoliopsida</taxon>
        <taxon>Liliopsida</taxon>
        <taxon>Poales</taxon>
        <taxon>Poaceae</taxon>
        <taxon>PACMAD clade</taxon>
        <taxon>Arundinoideae</taxon>
        <taxon>Arundineae</taxon>
        <taxon>Arundo</taxon>
    </lineage>
</organism>
<evidence type="ECO:0000256" key="1">
    <source>
        <dbReference type="SAM" id="Phobius"/>
    </source>
</evidence>
<protein>
    <submittedName>
        <fullName evidence="2">Uncharacterized protein</fullName>
    </submittedName>
</protein>
<dbReference type="EMBL" id="GBRH01210237">
    <property type="protein sequence ID" value="JAD87658.1"/>
    <property type="molecule type" value="Transcribed_RNA"/>
</dbReference>
<accession>A0A0A9DLW4</accession>
<keyword evidence="1" id="KW-1133">Transmembrane helix</keyword>
<reference evidence="2" key="1">
    <citation type="submission" date="2014-09" db="EMBL/GenBank/DDBJ databases">
        <authorList>
            <person name="Magalhaes I.L.F."/>
            <person name="Oliveira U."/>
            <person name="Santos F.R."/>
            <person name="Vidigal T.H.D.A."/>
            <person name="Brescovit A.D."/>
            <person name="Santos A.J."/>
        </authorList>
    </citation>
    <scope>NUCLEOTIDE SEQUENCE</scope>
    <source>
        <tissue evidence="2">Shoot tissue taken approximately 20 cm above the soil surface</tissue>
    </source>
</reference>
<feature type="transmembrane region" description="Helical" evidence="1">
    <location>
        <begin position="84"/>
        <end position="102"/>
    </location>
</feature>
<keyword evidence="1" id="KW-0472">Membrane</keyword>
<keyword evidence="1" id="KW-0812">Transmembrane</keyword>
<proteinExistence type="predicted"/>
<evidence type="ECO:0000313" key="2">
    <source>
        <dbReference type="EMBL" id="JAD87658.1"/>
    </source>
</evidence>